<organism evidence="2 3">
    <name type="scientific">Dendrobium thyrsiflorum</name>
    <name type="common">Pinecone-like raceme dendrobium</name>
    <name type="synonym">Orchid</name>
    <dbReference type="NCBI Taxonomy" id="117978"/>
    <lineage>
        <taxon>Eukaryota</taxon>
        <taxon>Viridiplantae</taxon>
        <taxon>Streptophyta</taxon>
        <taxon>Embryophyta</taxon>
        <taxon>Tracheophyta</taxon>
        <taxon>Spermatophyta</taxon>
        <taxon>Magnoliopsida</taxon>
        <taxon>Liliopsida</taxon>
        <taxon>Asparagales</taxon>
        <taxon>Orchidaceae</taxon>
        <taxon>Epidendroideae</taxon>
        <taxon>Malaxideae</taxon>
        <taxon>Dendrobiinae</taxon>
        <taxon>Dendrobium</taxon>
    </lineage>
</organism>
<evidence type="ECO:0000313" key="2">
    <source>
        <dbReference type="EMBL" id="KAL0919743.1"/>
    </source>
</evidence>
<protein>
    <submittedName>
        <fullName evidence="2">Uncharacterized protein</fullName>
    </submittedName>
</protein>
<feature type="signal peptide" evidence="1">
    <location>
        <begin position="1"/>
        <end position="22"/>
    </location>
</feature>
<sequence>MANNSPQLIATLFLLLLISTESSSSLSSTVNEKLQGLLQQVSCRQNSTDCIQICGNYCQSLCGHSCPLMRCDNGSCFCSCN</sequence>
<evidence type="ECO:0000313" key="3">
    <source>
        <dbReference type="Proteomes" id="UP001552299"/>
    </source>
</evidence>
<keyword evidence="3" id="KW-1185">Reference proteome</keyword>
<gene>
    <name evidence="2" type="ORF">M5K25_011860</name>
</gene>
<name>A0ABD0V4A1_DENTH</name>
<dbReference type="EMBL" id="JANQDX010000009">
    <property type="protein sequence ID" value="KAL0919743.1"/>
    <property type="molecule type" value="Genomic_DNA"/>
</dbReference>
<reference evidence="2 3" key="1">
    <citation type="journal article" date="2024" name="Plant Biotechnol. J.">
        <title>Dendrobium thyrsiflorum genome and its molecular insights into genes involved in important horticultural traits.</title>
        <authorList>
            <person name="Chen B."/>
            <person name="Wang J.Y."/>
            <person name="Zheng P.J."/>
            <person name="Li K.L."/>
            <person name="Liang Y.M."/>
            <person name="Chen X.F."/>
            <person name="Zhang C."/>
            <person name="Zhao X."/>
            <person name="He X."/>
            <person name="Zhang G.Q."/>
            <person name="Liu Z.J."/>
            <person name="Xu Q."/>
        </authorList>
    </citation>
    <scope>NUCLEOTIDE SEQUENCE [LARGE SCALE GENOMIC DNA]</scope>
    <source>
        <strain evidence="2">GZMU011</strain>
    </source>
</reference>
<accession>A0ABD0V4A1</accession>
<comment type="caution">
    <text evidence="2">The sequence shown here is derived from an EMBL/GenBank/DDBJ whole genome shotgun (WGS) entry which is preliminary data.</text>
</comment>
<proteinExistence type="predicted"/>
<feature type="chain" id="PRO_5044834973" evidence="1">
    <location>
        <begin position="23"/>
        <end position="81"/>
    </location>
</feature>
<keyword evidence="1" id="KW-0732">Signal</keyword>
<dbReference type="Proteomes" id="UP001552299">
    <property type="component" value="Unassembled WGS sequence"/>
</dbReference>
<dbReference type="AlphaFoldDB" id="A0ABD0V4A1"/>
<evidence type="ECO:0000256" key="1">
    <source>
        <dbReference type="SAM" id="SignalP"/>
    </source>
</evidence>